<dbReference type="Proteomes" id="UP001201812">
    <property type="component" value="Unassembled WGS sequence"/>
</dbReference>
<dbReference type="Pfam" id="PF07517">
    <property type="entry name" value="SecA_DEAD"/>
    <property type="match status" value="1"/>
</dbReference>
<keyword evidence="2" id="KW-0811">Translocation</keyword>
<gene>
    <name evidence="5" type="ORF">DdX_18306</name>
</gene>
<dbReference type="InterPro" id="IPR000185">
    <property type="entry name" value="SecA"/>
</dbReference>
<proteinExistence type="predicted"/>
<accession>A0AAD4MLT9</accession>
<dbReference type="AlphaFoldDB" id="A0AAD4MLT9"/>
<dbReference type="GO" id="GO:0016020">
    <property type="term" value="C:membrane"/>
    <property type="evidence" value="ECO:0007669"/>
    <property type="project" value="InterPro"/>
</dbReference>
<dbReference type="PANTHER" id="PTHR30612">
    <property type="entry name" value="SECA INNER MEMBRANE COMPONENT OF SEC PROTEIN SECRETION SYSTEM"/>
    <property type="match status" value="1"/>
</dbReference>
<dbReference type="InterPro" id="IPR014018">
    <property type="entry name" value="SecA_motor_DEAD"/>
</dbReference>
<evidence type="ECO:0000256" key="3">
    <source>
        <dbReference type="SAM" id="MobiDB-lite"/>
    </source>
</evidence>
<dbReference type="PANTHER" id="PTHR30612:SF0">
    <property type="entry name" value="CHLOROPLAST PROTEIN-TRANSPORTING ATPASE"/>
    <property type="match status" value="1"/>
</dbReference>
<sequence>MKHRPSTNIYKPSRQKSNSISQETLISQRQQISQKERPKAATVDLTLTIYARRRRRRASPVVGRGTPDLLPWNDNRRLPTTKKILNDEIKSDEKSLAAVLEELKTGNKILNSLIPVIRDTYKGIEAARLQDSVVFHRSKHNTSNVIHRKKINEWDSDDIYDWALGIRSVRKDPTHKDRKLLDDSKFLVEAMAVIMQGIKQATGGMPRHVHVIAVLVWFLRPEETGRILQVASSVERLTICTMLATILVLKGHKVDILYSSKGRATYEREDKYDYFAMFDIGVSVTEDSYEEDIDLTRGKRRKGDKLKIKEQEYKTSLEQQSRLKQEQPDADRKIAKSCYNADVVYGNVHNFKQDLLKEFYETYGYVTPTRGSRQFDSVVIDSFDSVTIDAMKTPSIVSLSLKGMEYTEYFQIAGWLELERYKQAKVAEDETKNAGKKSEVEDDESQTKNEMELEKHMEEYFRKLAIDETFSSDKDEILPMPIPASLRDLVKIQIPNWARMIVRADAIVEGKDYIVQTDKMGRKTIVPLSYATAGEMVALDQNEMWINGLQQFLQVKHRLRMTPEAIETA</sequence>
<evidence type="ECO:0000256" key="2">
    <source>
        <dbReference type="ARBA" id="ARBA00023010"/>
    </source>
</evidence>
<dbReference type="Gene3D" id="3.40.50.300">
    <property type="entry name" value="P-loop containing nucleotide triphosphate hydrolases"/>
    <property type="match status" value="1"/>
</dbReference>
<dbReference type="GO" id="GO:0006605">
    <property type="term" value="P:protein targeting"/>
    <property type="evidence" value="ECO:0007669"/>
    <property type="project" value="InterPro"/>
</dbReference>
<dbReference type="GO" id="GO:0017038">
    <property type="term" value="P:protein import"/>
    <property type="evidence" value="ECO:0007669"/>
    <property type="project" value="InterPro"/>
</dbReference>
<keyword evidence="1" id="KW-0813">Transport</keyword>
<dbReference type="EMBL" id="JAKKPZ010000252">
    <property type="protein sequence ID" value="KAI1697750.1"/>
    <property type="molecule type" value="Genomic_DNA"/>
</dbReference>
<feature type="region of interest" description="Disordered" evidence="3">
    <location>
        <begin position="427"/>
        <end position="449"/>
    </location>
</feature>
<reference evidence="5" key="1">
    <citation type="submission" date="2022-01" db="EMBL/GenBank/DDBJ databases">
        <title>Genome Sequence Resource for Two Populations of Ditylenchus destructor, the Migratory Endoparasitic Phytonematode.</title>
        <authorList>
            <person name="Zhang H."/>
            <person name="Lin R."/>
            <person name="Xie B."/>
        </authorList>
    </citation>
    <scope>NUCLEOTIDE SEQUENCE</scope>
    <source>
        <strain evidence="5">BazhouSP</strain>
    </source>
</reference>
<feature type="region of interest" description="Disordered" evidence="3">
    <location>
        <begin position="1"/>
        <end position="38"/>
    </location>
</feature>
<name>A0AAD4MLT9_9BILA</name>
<keyword evidence="1" id="KW-0653">Protein transport</keyword>
<protein>
    <submittedName>
        <fullName evidence="5">SecA DEAD-like domain-containing protein</fullName>
    </submittedName>
</protein>
<feature type="compositionally biased region" description="Polar residues" evidence="3">
    <location>
        <begin position="1"/>
        <end position="33"/>
    </location>
</feature>
<dbReference type="GO" id="GO:0006886">
    <property type="term" value="P:intracellular protein transport"/>
    <property type="evidence" value="ECO:0007669"/>
    <property type="project" value="InterPro"/>
</dbReference>
<feature type="domain" description="SecA family profile" evidence="4">
    <location>
        <begin position="124"/>
        <end position="569"/>
    </location>
</feature>
<dbReference type="InterPro" id="IPR011115">
    <property type="entry name" value="SecA_DEAD"/>
</dbReference>
<dbReference type="PROSITE" id="PS51196">
    <property type="entry name" value="SECA_MOTOR_DEAD"/>
    <property type="match status" value="1"/>
</dbReference>
<organism evidence="5 6">
    <name type="scientific">Ditylenchus destructor</name>
    <dbReference type="NCBI Taxonomy" id="166010"/>
    <lineage>
        <taxon>Eukaryota</taxon>
        <taxon>Metazoa</taxon>
        <taxon>Ecdysozoa</taxon>
        <taxon>Nematoda</taxon>
        <taxon>Chromadorea</taxon>
        <taxon>Rhabditida</taxon>
        <taxon>Tylenchina</taxon>
        <taxon>Tylenchomorpha</taxon>
        <taxon>Sphaerularioidea</taxon>
        <taxon>Anguinidae</taxon>
        <taxon>Anguininae</taxon>
        <taxon>Ditylenchus</taxon>
    </lineage>
</organism>
<dbReference type="GO" id="GO:0005524">
    <property type="term" value="F:ATP binding"/>
    <property type="evidence" value="ECO:0007669"/>
    <property type="project" value="InterPro"/>
</dbReference>
<dbReference type="InterPro" id="IPR027417">
    <property type="entry name" value="P-loop_NTPase"/>
</dbReference>
<evidence type="ECO:0000259" key="4">
    <source>
        <dbReference type="PROSITE" id="PS51196"/>
    </source>
</evidence>
<comment type="caution">
    <text evidence="5">The sequence shown here is derived from an EMBL/GenBank/DDBJ whole genome shotgun (WGS) entry which is preliminary data.</text>
</comment>
<evidence type="ECO:0000313" key="5">
    <source>
        <dbReference type="EMBL" id="KAI1697750.1"/>
    </source>
</evidence>
<evidence type="ECO:0000313" key="6">
    <source>
        <dbReference type="Proteomes" id="UP001201812"/>
    </source>
</evidence>
<evidence type="ECO:0000256" key="1">
    <source>
        <dbReference type="ARBA" id="ARBA00022927"/>
    </source>
</evidence>
<keyword evidence="6" id="KW-1185">Reference proteome</keyword>